<dbReference type="RefSeq" id="WP_200867117.1">
    <property type="nucleotide sequence ID" value="NZ_JMFG01000010.1"/>
</dbReference>
<dbReference type="GO" id="GO:0005524">
    <property type="term" value="F:ATP binding"/>
    <property type="evidence" value="ECO:0007669"/>
    <property type="project" value="UniProtKB-UniRule"/>
</dbReference>
<keyword evidence="14" id="KW-1185">Reference proteome</keyword>
<dbReference type="GO" id="GO:0005829">
    <property type="term" value="C:cytosol"/>
    <property type="evidence" value="ECO:0007669"/>
    <property type="project" value="TreeGrafter"/>
</dbReference>
<evidence type="ECO:0000256" key="7">
    <source>
        <dbReference type="ARBA" id="ARBA00034617"/>
    </source>
</evidence>
<dbReference type="STRING" id="1312852.EG19_00405"/>
<dbReference type="GO" id="GO:0003677">
    <property type="term" value="F:DNA binding"/>
    <property type="evidence" value="ECO:0007669"/>
    <property type="project" value="InterPro"/>
</dbReference>
<comment type="catalytic activity">
    <reaction evidence="9">
        <text>ATP + H2O = ADP + phosphate + H(+)</text>
        <dbReference type="Rhea" id="RHEA:13065"/>
        <dbReference type="ChEBI" id="CHEBI:15377"/>
        <dbReference type="ChEBI" id="CHEBI:15378"/>
        <dbReference type="ChEBI" id="CHEBI:30616"/>
        <dbReference type="ChEBI" id="CHEBI:43474"/>
        <dbReference type="ChEBI" id="CHEBI:456216"/>
        <dbReference type="EC" id="5.6.2.4"/>
    </reaction>
</comment>
<dbReference type="InterPro" id="IPR027417">
    <property type="entry name" value="P-loop_NTPase"/>
</dbReference>
<evidence type="ECO:0000259" key="12">
    <source>
        <dbReference type="PROSITE" id="PS51217"/>
    </source>
</evidence>
<dbReference type="Gene3D" id="3.40.50.300">
    <property type="entry name" value="P-loop containing nucleotide triphosphate hydrolases"/>
    <property type="match status" value="2"/>
</dbReference>
<dbReference type="PANTHER" id="PTHR11070:SF3">
    <property type="entry name" value="DNA 3'-5' HELICASE"/>
    <property type="match status" value="1"/>
</dbReference>
<dbReference type="Pfam" id="PF13361">
    <property type="entry name" value="UvrD_C"/>
    <property type="match status" value="2"/>
</dbReference>
<reference evidence="13 14" key="1">
    <citation type="submission" date="2014-04" db="EMBL/GenBank/DDBJ databases">
        <title>The Genome Sequence of Thermoanaerobaculum aquaticum MP-01, The First Cultivated Group 23 Acidobacterium.</title>
        <authorList>
            <person name="Stamps B.W."/>
            <person name="Losey N.A."/>
            <person name="Lawson P.A."/>
            <person name="Stevenson B.S."/>
        </authorList>
    </citation>
    <scope>NUCLEOTIDE SEQUENCE [LARGE SCALE GENOMIC DNA]</scope>
    <source>
        <strain evidence="13 14">MP-01</strain>
    </source>
</reference>
<comment type="caution">
    <text evidence="13">The sequence shown here is derived from an EMBL/GenBank/DDBJ whole genome shotgun (WGS) entry which is preliminary data.</text>
</comment>
<dbReference type="InterPro" id="IPR000212">
    <property type="entry name" value="DNA_helicase_UvrD/REP"/>
</dbReference>
<evidence type="ECO:0000256" key="5">
    <source>
        <dbReference type="ARBA" id="ARBA00022840"/>
    </source>
</evidence>
<evidence type="ECO:0000256" key="3">
    <source>
        <dbReference type="ARBA" id="ARBA00022801"/>
    </source>
</evidence>
<evidence type="ECO:0000256" key="2">
    <source>
        <dbReference type="ARBA" id="ARBA00022741"/>
    </source>
</evidence>
<dbReference type="PANTHER" id="PTHR11070">
    <property type="entry name" value="UVRD / RECB / PCRA DNA HELICASE FAMILY MEMBER"/>
    <property type="match status" value="1"/>
</dbReference>
<dbReference type="PROSITE" id="PS51198">
    <property type="entry name" value="UVRD_HELICASE_ATP_BIND"/>
    <property type="match status" value="1"/>
</dbReference>
<proteinExistence type="inferred from homology"/>
<dbReference type="EC" id="5.6.2.4" evidence="8"/>
<dbReference type="Gene3D" id="1.10.10.160">
    <property type="match status" value="1"/>
</dbReference>
<name>A0A062Y1F7_9BACT</name>
<evidence type="ECO:0000256" key="1">
    <source>
        <dbReference type="ARBA" id="ARBA00009922"/>
    </source>
</evidence>
<evidence type="ECO:0000256" key="10">
    <source>
        <dbReference type="PROSITE-ProRule" id="PRU00560"/>
    </source>
</evidence>
<dbReference type="SUPFAM" id="SSF52540">
    <property type="entry name" value="P-loop containing nucleoside triphosphate hydrolases"/>
    <property type="match status" value="1"/>
</dbReference>
<feature type="binding site" evidence="10">
    <location>
        <begin position="45"/>
        <end position="52"/>
    </location>
    <ligand>
        <name>ATP</name>
        <dbReference type="ChEBI" id="CHEBI:30616"/>
    </ligand>
</feature>
<dbReference type="GO" id="GO:0043138">
    <property type="term" value="F:3'-5' DNA helicase activity"/>
    <property type="evidence" value="ECO:0007669"/>
    <property type="project" value="UniProtKB-EC"/>
</dbReference>
<evidence type="ECO:0000313" key="13">
    <source>
        <dbReference type="EMBL" id="KDA54231.1"/>
    </source>
</evidence>
<dbReference type="GO" id="GO:0000725">
    <property type="term" value="P:recombinational repair"/>
    <property type="evidence" value="ECO:0007669"/>
    <property type="project" value="TreeGrafter"/>
</dbReference>
<feature type="domain" description="UvrD-like helicase C-terminal" evidence="12">
    <location>
        <begin position="309"/>
        <end position="577"/>
    </location>
</feature>
<accession>A0A062Y1F7</accession>
<dbReference type="AlphaFoldDB" id="A0A062Y1F7"/>
<keyword evidence="6" id="KW-0413">Isomerase</keyword>
<evidence type="ECO:0000259" key="11">
    <source>
        <dbReference type="PROSITE" id="PS51198"/>
    </source>
</evidence>
<keyword evidence="3 10" id="KW-0378">Hydrolase</keyword>
<evidence type="ECO:0000256" key="6">
    <source>
        <dbReference type="ARBA" id="ARBA00023235"/>
    </source>
</evidence>
<dbReference type="Gene3D" id="1.10.486.10">
    <property type="entry name" value="PCRA, domain 4"/>
    <property type="match status" value="1"/>
</dbReference>
<evidence type="ECO:0000256" key="8">
    <source>
        <dbReference type="ARBA" id="ARBA00034808"/>
    </source>
</evidence>
<dbReference type="InterPro" id="IPR014017">
    <property type="entry name" value="DNA_helicase_UvrD-like_C"/>
</dbReference>
<dbReference type="InterPro" id="IPR013986">
    <property type="entry name" value="DExx_box_DNA_helicase_dom_sf"/>
</dbReference>
<dbReference type="InterPro" id="IPR014016">
    <property type="entry name" value="UvrD-like_ATP-bd"/>
</dbReference>
<keyword evidence="2 10" id="KW-0547">Nucleotide-binding</keyword>
<dbReference type="GO" id="GO:0016887">
    <property type="term" value="F:ATP hydrolysis activity"/>
    <property type="evidence" value="ECO:0007669"/>
    <property type="project" value="RHEA"/>
</dbReference>
<evidence type="ECO:0000256" key="9">
    <source>
        <dbReference type="ARBA" id="ARBA00048988"/>
    </source>
</evidence>
<dbReference type="Pfam" id="PF00580">
    <property type="entry name" value="UvrD-helicase"/>
    <property type="match status" value="1"/>
</dbReference>
<sequence>MSEGSKPVRLSPEKAVTKRVDYASALNPEQLAVVMHPGGPMLVLAGAGSGKTRTVVYRVARLLEDGVEPSSILMLTFTNRAAREMLTRVETLLGRDASRVMGGTFHSVGNRILRRYGERLGYPSNYGILDREDAQELMGQAASDVLPQVPDKRLPGAAVLLEVYSFVINTGRSLEEVVSWKYPQFLTDQEFMQAVFRRYLERKRQAHLMDYDDLLLNWLLLLRQHPEVRQALATRFRHILVDEYQDTNKLQAEIVDLMLGAERNLMVVGDDAQSIYAFRGAEYANILTFPQRYPDCTVFHLNTNYRSLPPILELANASIAHNQKQFPKHLQPVRQGGEKPAVVAAPSPELQAAFVAQRILELLDEGVPLGEIGVLYRNHSHSLELEVELTRRSIPYEVRSGLRFFEQRHVKDVLAHLRFVANPRDEVAFFRMAKLRPRLGQRLVARVWEAFHTSPEPLTAFLQLDPASLSLPQAAAHSLQELQGLVGKLTRLQQRPGEMIREVLASGYREYVRSQLDNAASRLDDLEQLAIFADGYDSLPAFLDEVTLMNELSGEDVAALEGERERVTLSTVHQAKGLEWRVVFVIWLSEGRFPTARAEDVEEERRLFYVACTRAKDELYLCYPLVARDRYRMDIITEPSRFLQELPEELYQRLLVEAPQENLELEAGGNYELPAFLKPQKPN</sequence>
<dbReference type="CDD" id="cd17932">
    <property type="entry name" value="DEXQc_UvrD"/>
    <property type="match status" value="1"/>
</dbReference>
<evidence type="ECO:0000313" key="14">
    <source>
        <dbReference type="Proteomes" id="UP000027284"/>
    </source>
</evidence>
<keyword evidence="4 10" id="KW-0347">Helicase</keyword>
<comment type="catalytic activity">
    <reaction evidence="7">
        <text>Couples ATP hydrolysis with the unwinding of duplex DNA by translocating in the 3'-5' direction.</text>
        <dbReference type="EC" id="5.6.2.4"/>
    </reaction>
</comment>
<keyword evidence="5 10" id="KW-0067">ATP-binding</keyword>
<organism evidence="13 14">
    <name type="scientific">Thermoanaerobaculum aquaticum</name>
    <dbReference type="NCBI Taxonomy" id="1312852"/>
    <lineage>
        <taxon>Bacteria</taxon>
        <taxon>Pseudomonadati</taxon>
        <taxon>Acidobacteriota</taxon>
        <taxon>Thermoanaerobaculia</taxon>
        <taxon>Thermoanaerobaculales</taxon>
        <taxon>Thermoanaerobaculaceae</taxon>
        <taxon>Thermoanaerobaculum</taxon>
    </lineage>
</organism>
<dbReference type="EMBL" id="JMFG01000010">
    <property type="protein sequence ID" value="KDA54231.1"/>
    <property type="molecule type" value="Genomic_DNA"/>
</dbReference>
<gene>
    <name evidence="13" type="ORF">EG19_00405</name>
</gene>
<dbReference type="CDD" id="cd18807">
    <property type="entry name" value="SF1_C_UvrD"/>
    <property type="match status" value="1"/>
</dbReference>
<protein>
    <recommendedName>
        <fullName evidence="8">DNA 3'-5' helicase</fullName>
        <ecNumber evidence="8">5.6.2.4</ecNumber>
    </recommendedName>
</protein>
<feature type="domain" description="UvrD-like helicase ATP-binding" evidence="11">
    <location>
        <begin position="24"/>
        <end position="308"/>
    </location>
</feature>
<comment type="similarity">
    <text evidence="1">Belongs to the helicase family. UvrD subfamily.</text>
</comment>
<dbReference type="PROSITE" id="PS51217">
    <property type="entry name" value="UVRD_HELICASE_CTER"/>
    <property type="match status" value="1"/>
</dbReference>
<dbReference type="Proteomes" id="UP000027284">
    <property type="component" value="Unassembled WGS sequence"/>
</dbReference>
<evidence type="ECO:0000256" key="4">
    <source>
        <dbReference type="ARBA" id="ARBA00022806"/>
    </source>
</evidence>